<dbReference type="Pfam" id="PF09587">
    <property type="entry name" value="PGA_cap"/>
    <property type="match status" value="1"/>
</dbReference>
<reference evidence="3 4" key="1">
    <citation type="submission" date="2019-03" db="EMBL/GenBank/DDBJ databases">
        <title>Genomic Encyclopedia of Type Strains, Phase IV (KMG-IV): sequencing the most valuable type-strain genomes for metagenomic binning, comparative biology and taxonomic classification.</title>
        <authorList>
            <person name="Goeker M."/>
        </authorList>
    </citation>
    <scope>NUCLEOTIDE SEQUENCE [LARGE SCALE GENOMIC DNA]</scope>
    <source>
        <strain evidence="3 4">DSM 26752</strain>
    </source>
</reference>
<dbReference type="PROSITE" id="PS51257">
    <property type="entry name" value="PROKAR_LIPOPROTEIN"/>
    <property type="match status" value="1"/>
</dbReference>
<dbReference type="SMART" id="SM00854">
    <property type="entry name" value="PGA_cap"/>
    <property type="match status" value="1"/>
</dbReference>
<organism evidence="3 4">
    <name type="scientific">Keratinibaculum paraultunense</name>
    <dbReference type="NCBI Taxonomy" id="1278232"/>
    <lineage>
        <taxon>Bacteria</taxon>
        <taxon>Bacillati</taxon>
        <taxon>Bacillota</taxon>
        <taxon>Tissierellia</taxon>
        <taxon>Tissierellales</taxon>
        <taxon>Tepidimicrobiaceae</taxon>
        <taxon>Keratinibaculum</taxon>
    </lineage>
</organism>
<sequence>MNKKYIYILLVILGLSLVFAGCSRKDMLKPEDRTSSIEEDIPPVVENIPEEVRENTQMTILAVGDIMFHMPQIRAAYDENIGTYDFKDNFKYVKKYIESADLAIANFETVTAGEDIPYCGFPNFNAPVETLDAIKYAGFDILTTSNNHCLDQGKKGLLNTIYAIEERGLVNIGTYKEPKEIMIKDINDIKLALLSYTYGFNGMDFTLTEEEKTYMVSKIDEFKIEQDIKKAKDEGVDMIVVFIHWGNEYQRDPSNEQVELGRKMIEWGANIILGSHPHVVQKAEVINYNGRDNFIIYSMGNFLSNQRRETMDNKYAEDGLMVRLTIEKDYLKNKTTIQNIEYIPTWVRRCKQNGKWSYQILPIEEFLKDKSLLSNIEKLEIEKIEESLKNTLTKVTEY</sequence>
<dbReference type="InterPro" id="IPR029052">
    <property type="entry name" value="Metallo-depent_PP-like"/>
</dbReference>
<dbReference type="InterPro" id="IPR019079">
    <property type="entry name" value="Capsule_synth_CapA"/>
</dbReference>
<dbReference type="PANTHER" id="PTHR33393">
    <property type="entry name" value="POLYGLUTAMINE SYNTHESIS ACCESSORY PROTEIN RV0574C-RELATED"/>
    <property type="match status" value="1"/>
</dbReference>
<dbReference type="InterPro" id="IPR052169">
    <property type="entry name" value="CW_Biosynth-Accessory"/>
</dbReference>
<dbReference type="OrthoDB" id="9810906at2"/>
<dbReference type="Proteomes" id="UP000294567">
    <property type="component" value="Unassembled WGS sequence"/>
</dbReference>
<evidence type="ECO:0000256" key="1">
    <source>
        <dbReference type="ARBA" id="ARBA00005662"/>
    </source>
</evidence>
<accession>A0A4R3KQ85</accession>
<evidence type="ECO:0000259" key="2">
    <source>
        <dbReference type="SMART" id="SM00854"/>
    </source>
</evidence>
<comment type="caution">
    <text evidence="3">The sequence shown here is derived from an EMBL/GenBank/DDBJ whole genome shotgun (WGS) entry which is preliminary data.</text>
</comment>
<gene>
    <name evidence="3" type="ORF">EDD65_11428</name>
</gene>
<dbReference type="SUPFAM" id="SSF56300">
    <property type="entry name" value="Metallo-dependent phosphatases"/>
    <property type="match status" value="1"/>
</dbReference>
<dbReference type="RefSeq" id="WP_132029452.1">
    <property type="nucleotide sequence ID" value="NZ_CP068564.1"/>
</dbReference>
<protein>
    <submittedName>
        <fullName evidence="3">Poly-gamma-glutamate synthesis protein (Capsule biosynthesis protein)</fullName>
    </submittedName>
</protein>
<dbReference type="EMBL" id="SMAE01000014">
    <property type="protein sequence ID" value="TCS86634.1"/>
    <property type="molecule type" value="Genomic_DNA"/>
</dbReference>
<keyword evidence="4" id="KW-1185">Reference proteome</keyword>
<dbReference type="CDD" id="cd07381">
    <property type="entry name" value="MPP_CapA"/>
    <property type="match status" value="1"/>
</dbReference>
<comment type="similarity">
    <text evidence="1">Belongs to the CapA family.</text>
</comment>
<evidence type="ECO:0000313" key="4">
    <source>
        <dbReference type="Proteomes" id="UP000294567"/>
    </source>
</evidence>
<feature type="domain" description="Capsule synthesis protein CapA" evidence="2">
    <location>
        <begin position="59"/>
        <end position="306"/>
    </location>
</feature>
<dbReference type="Gene3D" id="3.60.21.10">
    <property type="match status" value="1"/>
</dbReference>
<proteinExistence type="inferred from homology"/>
<name>A0A4R3KQ85_9FIRM</name>
<dbReference type="PANTHER" id="PTHR33393:SF12">
    <property type="entry name" value="CAPSULE BIOSYNTHESIS PROTEIN CAPA"/>
    <property type="match status" value="1"/>
</dbReference>
<evidence type="ECO:0000313" key="3">
    <source>
        <dbReference type="EMBL" id="TCS86634.1"/>
    </source>
</evidence>
<dbReference type="AlphaFoldDB" id="A0A4R3KQ85"/>